<dbReference type="Proteomes" id="UP001189624">
    <property type="component" value="Chromosome 11"/>
</dbReference>
<gene>
    <name evidence="1" type="ORF">AYBTSS11_LOCUS31000</name>
</gene>
<accession>A0AA87BAS6</accession>
<evidence type="ECO:0000313" key="1">
    <source>
        <dbReference type="EMBL" id="CAJ1978799.1"/>
    </source>
</evidence>
<keyword evidence="2" id="KW-1185">Reference proteome</keyword>
<dbReference type="AlphaFoldDB" id="A0AA87BAS6"/>
<organism evidence="1 2">
    <name type="scientific">Sphenostylis stenocarpa</name>
    <dbReference type="NCBI Taxonomy" id="92480"/>
    <lineage>
        <taxon>Eukaryota</taxon>
        <taxon>Viridiplantae</taxon>
        <taxon>Streptophyta</taxon>
        <taxon>Embryophyta</taxon>
        <taxon>Tracheophyta</taxon>
        <taxon>Spermatophyta</taxon>
        <taxon>Magnoliopsida</taxon>
        <taxon>eudicotyledons</taxon>
        <taxon>Gunneridae</taxon>
        <taxon>Pentapetalae</taxon>
        <taxon>rosids</taxon>
        <taxon>fabids</taxon>
        <taxon>Fabales</taxon>
        <taxon>Fabaceae</taxon>
        <taxon>Papilionoideae</taxon>
        <taxon>50 kb inversion clade</taxon>
        <taxon>NPAAA clade</taxon>
        <taxon>indigoferoid/millettioid clade</taxon>
        <taxon>Phaseoleae</taxon>
        <taxon>Sphenostylis</taxon>
    </lineage>
</organism>
<protein>
    <submittedName>
        <fullName evidence="1">Uncharacterized protein</fullName>
    </submittedName>
</protein>
<proteinExistence type="predicted"/>
<dbReference type="EMBL" id="OY731408">
    <property type="protein sequence ID" value="CAJ1978799.1"/>
    <property type="molecule type" value="Genomic_DNA"/>
</dbReference>
<sequence length="138" mass="15674">MNIYHHPTSHNQPPQLFSITVPNTTTFFPHSNFLQMEFCYTATTISNHGNKENVPPIGSSYVNKDKSKTPIPHIMSISFKNKKRSTRKLKRLPLADVTNLFNSNATDVFNLSHHQHIGASAILRRTHGCSNTLRMGFR</sequence>
<reference evidence="1" key="1">
    <citation type="submission" date="2023-10" db="EMBL/GenBank/DDBJ databases">
        <authorList>
            <person name="Domelevo Entfellner J.-B."/>
        </authorList>
    </citation>
    <scope>NUCLEOTIDE SEQUENCE</scope>
</reference>
<evidence type="ECO:0000313" key="2">
    <source>
        <dbReference type="Proteomes" id="UP001189624"/>
    </source>
</evidence>
<dbReference type="Gramene" id="rna-AYBTSS11_LOCUS31000">
    <property type="protein sequence ID" value="CAJ1978799.1"/>
    <property type="gene ID" value="gene-AYBTSS11_LOCUS31000"/>
</dbReference>
<name>A0AA87BAS6_9FABA</name>